<keyword evidence="1" id="KW-0812">Transmembrane</keyword>
<keyword evidence="1" id="KW-0472">Membrane</keyword>
<dbReference type="PATRIC" id="fig|317.243.peg.3899"/>
<dbReference type="Proteomes" id="UP000093104">
    <property type="component" value="Unassembled WGS sequence"/>
</dbReference>
<sequence>MTNAELEKIQIEITKLAAETRKLVAEAGKLSAESGKLYAEAGKMTRETFWYPVAIASGMIAATVAVTTLVIKLLN</sequence>
<dbReference type="EMBL" id="LGSI01000056">
    <property type="protein sequence ID" value="OCR23393.1"/>
    <property type="molecule type" value="Genomic_DNA"/>
</dbReference>
<reference evidence="2 3" key="1">
    <citation type="submission" date="2015-07" db="EMBL/GenBank/DDBJ databases">
        <title>Draft genome sequence of a diazotrophic, plant growth-promoting rhizobacterium of the Pseudomonas syringae complex.</title>
        <authorList>
            <person name="Patten C.L."/>
            <person name="Jeong H."/>
        </authorList>
    </citation>
    <scope>NUCLEOTIDE SEQUENCE [LARGE SCALE GENOMIC DNA]</scope>
    <source>
        <strain evidence="2 3">GR12-2</strain>
    </source>
</reference>
<accession>A0A1C7Z0T7</accession>
<organism evidence="2 3">
    <name type="scientific">Pseudomonas syringae</name>
    <dbReference type="NCBI Taxonomy" id="317"/>
    <lineage>
        <taxon>Bacteria</taxon>
        <taxon>Pseudomonadati</taxon>
        <taxon>Pseudomonadota</taxon>
        <taxon>Gammaproteobacteria</taxon>
        <taxon>Pseudomonadales</taxon>
        <taxon>Pseudomonadaceae</taxon>
        <taxon>Pseudomonas</taxon>
    </lineage>
</organism>
<evidence type="ECO:0000313" key="3">
    <source>
        <dbReference type="Proteomes" id="UP000093104"/>
    </source>
</evidence>
<dbReference type="RefSeq" id="WP_065834872.1">
    <property type="nucleotide sequence ID" value="NZ_LGSI01000056.1"/>
</dbReference>
<comment type="caution">
    <text evidence="2">The sequence shown here is derived from an EMBL/GenBank/DDBJ whole genome shotgun (WGS) entry which is preliminary data.</text>
</comment>
<feature type="transmembrane region" description="Helical" evidence="1">
    <location>
        <begin position="49"/>
        <end position="71"/>
    </location>
</feature>
<dbReference type="AlphaFoldDB" id="A0A1C7Z0T7"/>
<gene>
    <name evidence="2" type="ORF">AFK24_20035</name>
</gene>
<keyword evidence="1" id="KW-1133">Transmembrane helix</keyword>
<dbReference type="Gene3D" id="6.10.250.1010">
    <property type="match status" value="1"/>
</dbReference>
<dbReference type="OrthoDB" id="6547435at2"/>
<proteinExistence type="predicted"/>
<evidence type="ECO:0000256" key="1">
    <source>
        <dbReference type="SAM" id="Phobius"/>
    </source>
</evidence>
<evidence type="ECO:0000313" key="2">
    <source>
        <dbReference type="EMBL" id="OCR23393.1"/>
    </source>
</evidence>
<name>A0A1C7Z0T7_PSESX</name>
<protein>
    <submittedName>
        <fullName evidence="2">Uncharacterized protein</fullName>
    </submittedName>
</protein>